<keyword evidence="2" id="KW-1185">Reference proteome</keyword>
<organism evidence="1 2">
    <name type="scientific">Solanum verrucosum</name>
    <dbReference type="NCBI Taxonomy" id="315347"/>
    <lineage>
        <taxon>Eukaryota</taxon>
        <taxon>Viridiplantae</taxon>
        <taxon>Streptophyta</taxon>
        <taxon>Embryophyta</taxon>
        <taxon>Tracheophyta</taxon>
        <taxon>Spermatophyta</taxon>
        <taxon>Magnoliopsida</taxon>
        <taxon>eudicotyledons</taxon>
        <taxon>Gunneridae</taxon>
        <taxon>Pentapetalae</taxon>
        <taxon>asterids</taxon>
        <taxon>lamiids</taxon>
        <taxon>Solanales</taxon>
        <taxon>Solanaceae</taxon>
        <taxon>Solanoideae</taxon>
        <taxon>Solaneae</taxon>
        <taxon>Solanum</taxon>
    </lineage>
</organism>
<evidence type="ECO:0000313" key="1">
    <source>
        <dbReference type="EMBL" id="WMV30565.1"/>
    </source>
</evidence>
<name>A0AAF0TY33_SOLVR</name>
<evidence type="ECO:0000313" key="2">
    <source>
        <dbReference type="Proteomes" id="UP001234989"/>
    </source>
</evidence>
<accession>A0AAF0TY33</accession>
<dbReference type="Gene3D" id="3.30.70.270">
    <property type="match status" value="1"/>
</dbReference>
<protein>
    <recommendedName>
        <fullName evidence="3">RNA-directed DNA polymerase-like protein</fullName>
    </recommendedName>
</protein>
<dbReference type="InterPro" id="IPR043128">
    <property type="entry name" value="Rev_trsase/Diguanyl_cyclase"/>
</dbReference>
<gene>
    <name evidence="1" type="ORF">MTR67_023950</name>
</gene>
<dbReference type="AlphaFoldDB" id="A0AAF0TY33"/>
<proteinExistence type="predicted"/>
<reference evidence="1" key="1">
    <citation type="submission" date="2023-08" db="EMBL/GenBank/DDBJ databases">
        <title>A de novo genome assembly of Solanum verrucosum Schlechtendal, a Mexican diploid species geographically isolated from the other diploid A-genome species in potato relatives.</title>
        <authorList>
            <person name="Hosaka K."/>
        </authorList>
    </citation>
    <scope>NUCLEOTIDE SEQUENCE</scope>
    <source>
        <tissue evidence="1">Young leaves</tissue>
    </source>
</reference>
<sequence length="98" mass="11608">MPKGQFFSCLKARRMISKDCIYYLVWARDIDVETPTLESVPIVNEFLEMFLNNYWCSSQKGNRLRINDLFDQLQGTSYFPKIELQSGYHQLRVCPYAK</sequence>
<dbReference type="Proteomes" id="UP001234989">
    <property type="component" value="Chromosome 5"/>
</dbReference>
<evidence type="ECO:0008006" key="3">
    <source>
        <dbReference type="Google" id="ProtNLM"/>
    </source>
</evidence>
<dbReference type="EMBL" id="CP133616">
    <property type="protein sequence ID" value="WMV30565.1"/>
    <property type="molecule type" value="Genomic_DNA"/>
</dbReference>